<organism evidence="1 2">
    <name type="scientific">Prorocentrum cordatum</name>
    <dbReference type="NCBI Taxonomy" id="2364126"/>
    <lineage>
        <taxon>Eukaryota</taxon>
        <taxon>Sar</taxon>
        <taxon>Alveolata</taxon>
        <taxon>Dinophyceae</taxon>
        <taxon>Prorocentrales</taxon>
        <taxon>Prorocentraceae</taxon>
        <taxon>Prorocentrum</taxon>
    </lineage>
</organism>
<evidence type="ECO:0008006" key="3">
    <source>
        <dbReference type="Google" id="ProtNLM"/>
    </source>
</evidence>
<feature type="non-terminal residue" evidence="1">
    <location>
        <position position="1"/>
    </location>
</feature>
<dbReference type="EMBL" id="CAUYUJ010003338">
    <property type="protein sequence ID" value="CAK0804921.1"/>
    <property type="molecule type" value="Genomic_DNA"/>
</dbReference>
<gene>
    <name evidence="1" type="ORF">PCOR1329_LOCUS11592</name>
</gene>
<comment type="caution">
    <text evidence="1">The sequence shown here is derived from an EMBL/GenBank/DDBJ whole genome shotgun (WGS) entry which is preliminary data.</text>
</comment>
<dbReference type="Proteomes" id="UP001189429">
    <property type="component" value="Unassembled WGS sequence"/>
</dbReference>
<sequence>RLVLGVSAGFAYVVTPDFDDYDEPIVVGPDVRAVLPLAGQGDTPAALVGAAVHRFRRLPTAAELWAAVGRSVAAGYPMPADPLLLALAAGNAAGAPPGPTLQARLQGPSRWRTQQLRPPPRLRRLSPYHLRMVLLLPSRRGPPLESRRWPPLWDPCHLALPRRRRWRLCLELRLVALSRVLPMAINQRGERERRFGETVNGLSETEVVGWPIQGPRTLLWCLSFMSTMAGTPTAWHQRWLTAMALADDDEYAKLHETLCRVLDLTVVYDQLQVAEMASFEVVARQLQLLEERVYESRSAPPTAAAPKAKSGARSAATVTAASMAETSYFLGAGVSKANLCISPKLLECIADQMKAEAAISKERRK</sequence>
<keyword evidence="2" id="KW-1185">Reference proteome</keyword>
<accession>A0ABN9QM28</accession>
<name>A0ABN9QM28_9DINO</name>
<protein>
    <recommendedName>
        <fullName evidence="3">Subtilisin</fullName>
    </recommendedName>
</protein>
<feature type="non-terminal residue" evidence="1">
    <location>
        <position position="365"/>
    </location>
</feature>
<proteinExistence type="predicted"/>
<reference evidence="1" key="1">
    <citation type="submission" date="2023-10" db="EMBL/GenBank/DDBJ databases">
        <authorList>
            <person name="Chen Y."/>
            <person name="Shah S."/>
            <person name="Dougan E. K."/>
            <person name="Thang M."/>
            <person name="Chan C."/>
        </authorList>
    </citation>
    <scope>NUCLEOTIDE SEQUENCE [LARGE SCALE GENOMIC DNA]</scope>
</reference>
<evidence type="ECO:0000313" key="1">
    <source>
        <dbReference type="EMBL" id="CAK0804921.1"/>
    </source>
</evidence>
<evidence type="ECO:0000313" key="2">
    <source>
        <dbReference type="Proteomes" id="UP001189429"/>
    </source>
</evidence>